<feature type="region of interest" description="Disordered" evidence="6">
    <location>
        <begin position="609"/>
        <end position="628"/>
    </location>
</feature>
<evidence type="ECO:0000256" key="4">
    <source>
        <dbReference type="ARBA" id="ARBA00022827"/>
    </source>
</evidence>
<dbReference type="Pfam" id="PF05199">
    <property type="entry name" value="GMC_oxred_C"/>
    <property type="match status" value="1"/>
</dbReference>
<accession>A0A511YWX9</accession>
<proteinExistence type="inferred from homology"/>
<reference evidence="9 10" key="1">
    <citation type="submission" date="2019-07" db="EMBL/GenBank/DDBJ databases">
        <title>Whole genome shotgun sequence of Actinotalea fermentans NBRC 105374.</title>
        <authorList>
            <person name="Hosoyama A."/>
            <person name="Uohara A."/>
            <person name="Ohji S."/>
            <person name="Ichikawa N."/>
        </authorList>
    </citation>
    <scope>NUCLEOTIDE SEQUENCE [LARGE SCALE GENOMIC DNA]</scope>
    <source>
        <strain evidence="9 10">NBRC 105374</strain>
    </source>
</reference>
<dbReference type="PANTHER" id="PTHR42784">
    <property type="entry name" value="PYRANOSE 2-OXIDASE"/>
    <property type="match status" value="1"/>
</dbReference>
<comment type="similarity">
    <text evidence="2">Belongs to the GMC oxidoreductase family.</text>
</comment>
<feature type="domain" description="Glucose-methanol-choline oxidoreductase N-terminal" evidence="7">
    <location>
        <begin position="181"/>
        <end position="268"/>
    </location>
</feature>
<dbReference type="SUPFAM" id="SSF51905">
    <property type="entry name" value="FAD/NAD(P)-binding domain"/>
    <property type="match status" value="1"/>
</dbReference>
<protein>
    <submittedName>
        <fullName evidence="9">GMC oxidoreductase</fullName>
    </submittedName>
</protein>
<dbReference type="InterPro" id="IPR051473">
    <property type="entry name" value="P2Ox-like"/>
</dbReference>
<evidence type="ECO:0000256" key="1">
    <source>
        <dbReference type="ARBA" id="ARBA00001974"/>
    </source>
</evidence>
<dbReference type="PANTHER" id="PTHR42784:SF1">
    <property type="entry name" value="PYRANOSE 2-OXIDASE"/>
    <property type="match status" value="1"/>
</dbReference>
<evidence type="ECO:0000256" key="2">
    <source>
        <dbReference type="ARBA" id="ARBA00010790"/>
    </source>
</evidence>
<keyword evidence="5" id="KW-0560">Oxidoreductase</keyword>
<keyword evidence="4" id="KW-0274">FAD</keyword>
<dbReference type="OrthoDB" id="9798604at2"/>
<dbReference type="InterPro" id="IPR000172">
    <property type="entry name" value="GMC_OxRdtase_N"/>
</dbReference>
<gene>
    <name evidence="9" type="ORF">AFE02nite_14480</name>
</gene>
<evidence type="ECO:0000256" key="6">
    <source>
        <dbReference type="SAM" id="MobiDB-lite"/>
    </source>
</evidence>
<feature type="compositionally biased region" description="Basic and acidic residues" evidence="6">
    <location>
        <begin position="611"/>
        <end position="628"/>
    </location>
</feature>
<dbReference type="Gene3D" id="3.50.50.60">
    <property type="entry name" value="FAD/NAD(P)-binding domain"/>
    <property type="match status" value="3"/>
</dbReference>
<organism evidence="9 10">
    <name type="scientific">Actinotalea fermentans</name>
    <dbReference type="NCBI Taxonomy" id="43671"/>
    <lineage>
        <taxon>Bacteria</taxon>
        <taxon>Bacillati</taxon>
        <taxon>Actinomycetota</taxon>
        <taxon>Actinomycetes</taxon>
        <taxon>Micrococcales</taxon>
        <taxon>Cellulomonadaceae</taxon>
        <taxon>Actinotalea</taxon>
    </lineage>
</organism>
<comment type="caution">
    <text evidence="9">The sequence shown here is derived from an EMBL/GenBank/DDBJ whole genome shotgun (WGS) entry which is preliminary data.</text>
</comment>
<comment type="cofactor">
    <cofactor evidence="1">
        <name>FAD</name>
        <dbReference type="ChEBI" id="CHEBI:57692"/>
    </cofactor>
</comment>
<dbReference type="InterPro" id="IPR007867">
    <property type="entry name" value="GMC_OxRtase_C"/>
</dbReference>
<name>A0A511YWX9_9CELL</name>
<keyword evidence="3" id="KW-0285">Flavoprotein</keyword>
<evidence type="ECO:0000256" key="5">
    <source>
        <dbReference type="ARBA" id="ARBA00023002"/>
    </source>
</evidence>
<dbReference type="InterPro" id="IPR036188">
    <property type="entry name" value="FAD/NAD-bd_sf"/>
</dbReference>
<dbReference type="PRINTS" id="PR00420">
    <property type="entry name" value="RNGMNOXGNASE"/>
</dbReference>
<dbReference type="EMBL" id="BJYK01000004">
    <property type="protein sequence ID" value="GEN79714.1"/>
    <property type="molecule type" value="Genomic_DNA"/>
</dbReference>
<dbReference type="RefSeq" id="WP_146819359.1">
    <property type="nucleotide sequence ID" value="NZ_BJYK01000004.1"/>
</dbReference>
<evidence type="ECO:0000313" key="10">
    <source>
        <dbReference type="Proteomes" id="UP000321484"/>
    </source>
</evidence>
<feature type="domain" description="Glucose-methanol-choline oxidoreductase C-terminal" evidence="8">
    <location>
        <begin position="415"/>
        <end position="538"/>
    </location>
</feature>
<dbReference type="AlphaFoldDB" id="A0A511YWX9"/>
<evidence type="ECO:0000259" key="7">
    <source>
        <dbReference type="Pfam" id="PF00732"/>
    </source>
</evidence>
<dbReference type="Pfam" id="PF00732">
    <property type="entry name" value="GMC_oxred_N"/>
    <property type="match status" value="1"/>
</dbReference>
<dbReference type="Proteomes" id="UP000321484">
    <property type="component" value="Unassembled WGS sequence"/>
</dbReference>
<keyword evidence="10" id="KW-1185">Reference proteome</keyword>
<evidence type="ECO:0000259" key="8">
    <source>
        <dbReference type="Pfam" id="PF05199"/>
    </source>
</evidence>
<evidence type="ECO:0000313" key="9">
    <source>
        <dbReference type="EMBL" id="GEN79714.1"/>
    </source>
</evidence>
<sequence>MIVDARLLPDRAELAGEVCVVGAGPVGLAVVESLTAAGLDVVLLDSGGPEHDAQADDLGEPAEIAFGTVTRLGHTRRLGGNAHAWQIRTGPTHRGVRLLPLAGVDLEAWPGDPASAWPVPADELARYVARAQDWFGLPTGSFALADRLAPGEDARDLLDDGTVRSAAFLFADGGALAARATPALEAGSVRCYHHATALEVLTDEAGSQATGVRFATAPGRTGTVRARTVVVASGGMGSTQLLLASDQVRPGGLGNRHDQLGRHFMDHLLLTGGRLWPASPADIARRAPFDLRVVDGAPVMGHLALTDAAVRDHGLAGLSMLLLPRADAHAAERALSARRQDGVYAAFAIREALLRRHRPERGAVGRALRGLDGVVVRALAGARHPRSSLGRGGWSAGDTSALTYFDVIHQAEQAPHPDNRVSLTQVRDPLGQRRLRVEWRWHDEDVAAVRRAQDVYAAALARAGWGRFEPALVDGRPLVDSSSSHHFMGTTRMSVRPTDGVVDPRGAVHGVPNLYVASSSTFPRGGYANVTLTAVALGLRVADQVVSAHAGATITGTFVLDEPAGGHGATADQGDARSPLRTGLAQAVAAAAMAAGAMAAPADVPLPEVVEATREETNDERDGGGSRT</sequence>
<evidence type="ECO:0000256" key="3">
    <source>
        <dbReference type="ARBA" id="ARBA00022630"/>
    </source>
</evidence>
<dbReference type="GO" id="GO:0050660">
    <property type="term" value="F:flavin adenine dinucleotide binding"/>
    <property type="evidence" value="ECO:0007669"/>
    <property type="project" value="InterPro"/>
</dbReference>
<dbReference type="GO" id="GO:0016614">
    <property type="term" value="F:oxidoreductase activity, acting on CH-OH group of donors"/>
    <property type="evidence" value="ECO:0007669"/>
    <property type="project" value="InterPro"/>
</dbReference>